<keyword evidence="1" id="KW-0479">Metal-binding</keyword>
<dbReference type="AlphaFoldDB" id="A0A7J7IVT0"/>
<evidence type="ECO:0000313" key="5">
    <source>
        <dbReference type="Proteomes" id="UP000593567"/>
    </source>
</evidence>
<feature type="domain" description="C2H2-type" evidence="3">
    <location>
        <begin position="67"/>
        <end position="95"/>
    </location>
</feature>
<evidence type="ECO:0000313" key="4">
    <source>
        <dbReference type="EMBL" id="KAF6018009.1"/>
    </source>
</evidence>
<accession>A0A7J7IVT0</accession>
<dbReference type="Proteomes" id="UP000593567">
    <property type="component" value="Unassembled WGS sequence"/>
</dbReference>
<keyword evidence="5" id="KW-1185">Reference proteome</keyword>
<evidence type="ECO:0000259" key="3">
    <source>
        <dbReference type="PROSITE" id="PS50157"/>
    </source>
</evidence>
<keyword evidence="1" id="KW-0863">Zinc-finger</keyword>
<protein>
    <recommendedName>
        <fullName evidence="3">C2H2-type domain-containing protein</fullName>
    </recommendedName>
</protein>
<dbReference type="PROSITE" id="PS00028">
    <property type="entry name" value="ZINC_FINGER_C2H2_1"/>
    <property type="match status" value="1"/>
</dbReference>
<dbReference type="PROSITE" id="PS50157">
    <property type="entry name" value="ZINC_FINGER_C2H2_2"/>
    <property type="match status" value="1"/>
</dbReference>
<evidence type="ECO:0000256" key="2">
    <source>
        <dbReference type="SAM" id="MobiDB-lite"/>
    </source>
</evidence>
<dbReference type="OrthoDB" id="10018316at2759"/>
<organism evidence="4 5">
    <name type="scientific">Bugula neritina</name>
    <name type="common">Brown bryozoan</name>
    <name type="synonym">Sertularia neritina</name>
    <dbReference type="NCBI Taxonomy" id="10212"/>
    <lineage>
        <taxon>Eukaryota</taxon>
        <taxon>Metazoa</taxon>
        <taxon>Spiralia</taxon>
        <taxon>Lophotrochozoa</taxon>
        <taxon>Bryozoa</taxon>
        <taxon>Gymnolaemata</taxon>
        <taxon>Cheilostomatida</taxon>
        <taxon>Flustrina</taxon>
        <taxon>Buguloidea</taxon>
        <taxon>Bugulidae</taxon>
        <taxon>Bugula</taxon>
    </lineage>
</organism>
<name>A0A7J7IVT0_BUGNE</name>
<reference evidence="4" key="1">
    <citation type="submission" date="2020-06" db="EMBL/GenBank/DDBJ databases">
        <title>Draft genome of Bugula neritina, a colonial animal packing powerful symbionts and potential medicines.</title>
        <authorList>
            <person name="Rayko M."/>
        </authorList>
    </citation>
    <scope>NUCLEOTIDE SEQUENCE [LARGE SCALE GENOMIC DNA]</scope>
    <source>
        <strain evidence="4">Kwan_BN1</strain>
    </source>
</reference>
<comment type="caution">
    <text evidence="4">The sequence shown here is derived from an EMBL/GenBank/DDBJ whole genome shotgun (WGS) entry which is preliminary data.</text>
</comment>
<feature type="compositionally biased region" description="Polar residues" evidence="2">
    <location>
        <begin position="49"/>
        <end position="59"/>
    </location>
</feature>
<feature type="compositionally biased region" description="Low complexity" evidence="2">
    <location>
        <begin position="33"/>
        <end position="47"/>
    </location>
</feature>
<dbReference type="EMBL" id="VXIV02003347">
    <property type="protein sequence ID" value="KAF6018009.1"/>
    <property type="molecule type" value="Genomic_DNA"/>
</dbReference>
<sequence>MIYYCSNSVIQNCKPNLIHGILLQPKIICSYSGSTSSTSNSAANGYSPSKDSNNSTSIDKQSDAEGFLCPTCMQSFNDAELLQQHFTTAHAEPIPQATADRELELLKMQLTASEESRTLYAIKCYLFTVC</sequence>
<feature type="region of interest" description="Disordered" evidence="2">
    <location>
        <begin position="33"/>
        <end position="61"/>
    </location>
</feature>
<dbReference type="InterPro" id="IPR013087">
    <property type="entry name" value="Znf_C2H2_type"/>
</dbReference>
<evidence type="ECO:0000256" key="1">
    <source>
        <dbReference type="PROSITE-ProRule" id="PRU00042"/>
    </source>
</evidence>
<proteinExistence type="predicted"/>
<gene>
    <name evidence="4" type="ORF">EB796_023690</name>
</gene>
<dbReference type="GO" id="GO:0008270">
    <property type="term" value="F:zinc ion binding"/>
    <property type="evidence" value="ECO:0007669"/>
    <property type="project" value="UniProtKB-KW"/>
</dbReference>
<keyword evidence="1" id="KW-0862">Zinc</keyword>